<dbReference type="AlphaFoldDB" id="A0A7Z0D9U1"/>
<feature type="compositionally biased region" description="Basic and acidic residues" evidence="7">
    <location>
        <begin position="1"/>
        <end position="24"/>
    </location>
</feature>
<comment type="caution">
    <text evidence="9">The sequence shown here is derived from an EMBL/GenBank/DDBJ whole genome shotgun (WGS) entry which is preliminary data.</text>
</comment>
<dbReference type="Pfam" id="PF07681">
    <property type="entry name" value="DoxX"/>
    <property type="match status" value="1"/>
</dbReference>
<organism evidence="9 10">
    <name type="scientific">Naumannella cuiyingiana</name>
    <dbReference type="NCBI Taxonomy" id="1347891"/>
    <lineage>
        <taxon>Bacteria</taxon>
        <taxon>Bacillati</taxon>
        <taxon>Actinomycetota</taxon>
        <taxon>Actinomycetes</taxon>
        <taxon>Propionibacteriales</taxon>
        <taxon>Propionibacteriaceae</taxon>
        <taxon>Naumannella</taxon>
    </lineage>
</organism>
<name>A0A7Z0D9U1_9ACTN</name>
<protein>
    <submittedName>
        <fullName evidence="9">Putative oxidoreductase</fullName>
    </submittedName>
</protein>
<feature type="transmembrane region" description="Helical" evidence="8">
    <location>
        <begin position="279"/>
        <end position="301"/>
    </location>
</feature>
<feature type="compositionally biased region" description="Basic and acidic residues" evidence="7">
    <location>
        <begin position="193"/>
        <end position="204"/>
    </location>
</feature>
<evidence type="ECO:0000256" key="6">
    <source>
        <dbReference type="ARBA" id="ARBA00023136"/>
    </source>
</evidence>
<feature type="compositionally biased region" description="Low complexity" evidence="7">
    <location>
        <begin position="80"/>
        <end position="89"/>
    </location>
</feature>
<feature type="transmembrane region" description="Helical" evidence="8">
    <location>
        <begin position="308"/>
        <end position="326"/>
    </location>
</feature>
<accession>A0A7Z0D9U1</accession>
<evidence type="ECO:0000313" key="10">
    <source>
        <dbReference type="Proteomes" id="UP000527616"/>
    </source>
</evidence>
<feature type="transmembrane region" description="Helical" evidence="8">
    <location>
        <begin position="234"/>
        <end position="259"/>
    </location>
</feature>
<dbReference type="RefSeq" id="WP_179445229.1">
    <property type="nucleotide sequence ID" value="NZ_JACBZS010000001.1"/>
</dbReference>
<evidence type="ECO:0000313" key="9">
    <source>
        <dbReference type="EMBL" id="NYI71401.1"/>
    </source>
</evidence>
<dbReference type="InterPro" id="IPR032808">
    <property type="entry name" value="DoxX"/>
</dbReference>
<comment type="similarity">
    <text evidence="2">Belongs to the DoxX family.</text>
</comment>
<evidence type="ECO:0000256" key="1">
    <source>
        <dbReference type="ARBA" id="ARBA00004651"/>
    </source>
</evidence>
<dbReference type="EMBL" id="JACBZS010000001">
    <property type="protein sequence ID" value="NYI71401.1"/>
    <property type="molecule type" value="Genomic_DNA"/>
</dbReference>
<comment type="subcellular location">
    <subcellularLocation>
        <location evidence="1">Cell membrane</location>
        <topology evidence="1">Multi-pass membrane protein</topology>
    </subcellularLocation>
</comment>
<dbReference type="Proteomes" id="UP000527616">
    <property type="component" value="Unassembled WGS sequence"/>
</dbReference>
<keyword evidence="5 8" id="KW-1133">Transmembrane helix</keyword>
<keyword evidence="10" id="KW-1185">Reference proteome</keyword>
<proteinExistence type="inferred from homology"/>
<keyword evidence="3" id="KW-1003">Cell membrane</keyword>
<keyword evidence="6 8" id="KW-0472">Membrane</keyword>
<evidence type="ECO:0000256" key="3">
    <source>
        <dbReference type="ARBA" id="ARBA00022475"/>
    </source>
</evidence>
<feature type="compositionally biased region" description="Basic and acidic residues" evidence="7">
    <location>
        <begin position="65"/>
        <end position="75"/>
    </location>
</feature>
<dbReference type="PANTHER" id="PTHR33452">
    <property type="entry name" value="OXIDOREDUCTASE CATD-RELATED"/>
    <property type="match status" value="1"/>
</dbReference>
<gene>
    <name evidence="9" type="ORF">GGQ54_001961</name>
</gene>
<evidence type="ECO:0000256" key="5">
    <source>
        <dbReference type="ARBA" id="ARBA00022989"/>
    </source>
</evidence>
<evidence type="ECO:0000256" key="7">
    <source>
        <dbReference type="SAM" id="MobiDB-lite"/>
    </source>
</evidence>
<dbReference type="PANTHER" id="PTHR33452:SF1">
    <property type="entry name" value="INNER MEMBRANE PROTEIN YPHA-RELATED"/>
    <property type="match status" value="1"/>
</dbReference>
<evidence type="ECO:0000256" key="4">
    <source>
        <dbReference type="ARBA" id="ARBA00022692"/>
    </source>
</evidence>
<keyword evidence="4 8" id="KW-0812">Transmembrane</keyword>
<feature type="compositionally biased region" description="Basic and acidic residues" evidence="7">
    <location>
        <begin position="130"/>
        <end position="158"/>
    </location>
</feature>
<dbReference type="GO" id="GO:0005886">
    <property type="term" value="C:plasma membrane"/>
    <property type="evidence" value="ECO:0007669"/>
    <property type="project" value="UniProtKB-SubCell"/>
</dbReference>
<reference evidence="9 10" key="1">
    <citation type="submission" date="2020-07" db="EMBL/GenBank/DDBJ databases">
        <title>Sequencing the genomes of 1000 actinobacteria strains.</title>
        <authorList>
            <person name="Klenk H.-P."/>
        </authorList>
    </citation>
    <scope>NUCLEOTIDE SEQUENCE [LARGE SCALE GENOMIC DNA]</scope>
    <source>
        <strain evidence="9 10">DSM 103164</strain>
    </source>
</reference>
<evidence type="ECO:0000256" key="2">
    <source>
        <dbReference type="ARBA" id="ARBA00006679"/>
    </source>
</evidence>
<dbReference type="InterPro" id="IPR051907">
    <property type="entry name" value="DoxX-like_oxidoreductase"/>
</dbReference>
<feature type="compositionally biased region" description="Basic and acidic residues" evidence="7">
    <location>
        <begin position="90"/>
        <end position="108"/>
    </location>
</feature>
<evidence type="ECO:0000256" key="8">
    <source>
        <dbReference type="SAM" id="Phobius"/>
    </source>
</evidence>
<sequence length="376" mass="39701">MATRSDDANDRSDSGDERAPEEPSRSGSSAMRRSSHADDNQAKPASQAPGPAAADEQATELVDPPGKDRSGHAKDTTSGAKDTTAGAKDTTADAKDATADDRTDESTETRPAGSAQDGEATEVTSNDPADGERTELLTERRPDDRKPLYRDEAGRDADSEPTETMAVFRDRESEGTQVMPLAAGTAAGETDWEERRRARDEALGKRTPPPVVVGDEAVAPAAGAGRSARTTDRFLASLGLFLLRLVVAAIMGLHGVAKLMAITDVQTMLAGTVIPYPEIMALVLAISEVLIALSLLFGLLVRLSGLGVALIGIGALVFVKWTTFPFSNGYELAGELELLLGAVGILFLCVGGGRWGIDGGFRARRRRAKENAADER</sequence>
<feature type="transmembrane region" description="Helical" evidence="8">
    <location>
        <begin position="338"/>
        <end position="357"/>
    </location>
</feature>
<feature type="region of interest" description="Disordered" evidence="7">
    <location>
        <begin position="1"/>
        <end position="212"/>
    </location>
</feature>